<dbReference type="PROSITE" id="PS00107">
    <property type="entry name" value="PROTEIN_KINASE_ATP"/>
    <property type="match status" value="1"/>
</dbReference>
<comment type="subcellular location">
    <subcellularLocation>
        <location evidence="1">Cytoplasm</location>
        <location evidence="1">Cytoskeleton</location>
        <location evidence="1">Microtubule organizing center</location>
        <location evidence="1">Centrosome</location>
    </subcellularLocation>
    <subcellularLocation>
        <location evidence="2">Cytoplasm</location>
        <location evidence="2">Cytoskeleton</location>
        <location evidence="2">Spindle pole</location>
    </subcellularLocation>
</comment>
<feature type="repeat" description="WD" evidence="12">
    <location>
        <begin position="530"/>
        <end position="571"/>
    </location>
</feature>
<dbReference type="SUPFAM" id="SSF50998">
    <property type="entry name" value="Quinoprotein alcohol dehydrogenase-like"/>
    <property type="match status" value="1"/>
</dbReference>
<keyword evidence="6 15" id="KW-0808">Transferase</keyword>
<evidence type="ECO:0000256" key="12">
    <source>
        <dbReference type="PROSITE-ProRule" id="PRU00221"/>
    </source>
</evidence>
<dbReference type="PROSITE" id="PS50294">
    <property type="entry name" value="WD_REPEATS_REGION"/>
    <property type="match status" value="2"/>
</dbReference>
<dbReference type="EC" id="2.7.11.1" evidence="15"/>
<dbReference type="AlphaFoldDB" id="A0A517NC47"/>
<evidence type="ECO:0000256" key="5">
    <source>
        <dbReference type="ARBA" id="ARBA00022574"/>
    </source>
</evidence>
<dbReference type="PROSITE" id="PS00108">
    <property type="entry name" value="PROTEIN_KINASE_ST"/>
    <property type="match status" value="1"/>
</dbReference>
<dbReference type="InterPro" id="IPR008271">
    <property type="entry name" value="Ser/Thr_kinase_AS"/>
</dbReference>
<evidence type="ECO:0000256" key="7">
    <source>
        <dbReference type="ARBA" id="ARBA00022737"/>
    </source>
</evidence>
<gene>
    <name evidence="15" type="primary">prkC_15</name>
    <name evidence="15" type="ORF">K227x_31010</name>
</gene>
<keyword evidence="5 12" id="KW-0853">WD repeat</keyword>
<evidence type="ECO:0000256" key="4">
    <source>
        <dbReference type="ARBA" id="ARBA00022527"/>
    </source>
</evidence>
<feature type="domain" description="Protein kinase" evidence="14">
    <location>
        <begin position="79"/>
        <end position="390"/>
    </location>
</feature>
<dbReference type="Proteomes" id="UP000318538">
    <property type="component" value="Chromosome"/>
</dbReference>
<dbReference type="SMART" id="SM00320">
    <property type="entry name" value="WD40"/>
    <property type="match status" value="8"/>
</dbReference>
<feature type="repeat" description="WD" evidence="12">
    <location>
        <begin position="1042"/>
        <end position="1083"/>
    </location>
</feature>
<dbReference type="InterPro" id="IPR019775">
    <property type="entry name" value="WD40_repeat_CS"/>
</dbReference>
<dbReference type="KEGG" id="rlc:K227x_31010"/>
<dbReference type="Gene3D" id="1.10.510.10">
    <property type="entry name" value="Transferase(Phosphotransferase) domain 1"/>
    <property type="match status" value="1"/>
</dbReference>
<evidence type="ECO:0000256" key="2">
    <source>
        <dbReference type="ARBA" id="ARBA00004647"/>
    </source>
</evidence>
<dbReference type="EMBL" id="CP036525">
    <property type="protein sequence ID" value="QDT04707.1"/>
    <property type="molecule type" value="Genomic_DNA"/>
</dbReference>
<evidence type="ECO:0000256" key="1">
    <source>
        <dbReference type="ARBA" id="ARBA00004300"/>
    </source>
</evidence>
<keyword evidence="7" id="KW-0677">Repeat</keyword>
<keyword evidence="4" id="KW-0723">Serine/threonine-protein kinase</keyword>
<evidence type="ECO:0000256" key="13">
    <source>
        <dbReference type="PROSITE-ProRule" id="PRU10141"/>
    </source>
</evidence>
<dbReference type="InterPro" id="IPR011009">
    <property type="entry name" value="Kinase-like_dom_sf"/>
</dbReference>
<dbReference type="InterPro" id="IPR001245">
    <property type="entry name" value="Ser-Thr/Tyr_kinase_cat_dom"/>
</dbReference>
<dbReference type="Gene3D" id="2.130.10.10">
    <property type="entry name" value="YVTN repeat-like/Quinoprotein amine dehydrogenase"/>
    <property type="match status" value="4"/>
</dbReference>
<dbReference type="InterPro" id="IPR017441">
    <property type="entry name" value="Protein_kinase_ATP_BS"/>
</dbReference>
<dbReference type="Gene3D" id="3.30.200.20">
    <property type="entry name" value="Phosphorylase Kinase, domain 1"/>
    <property type="match status" value="1"/>
</dbReference>
<evidence type="ECO:0000256" key="6">
    <source>
        <dbReference type="ARBA" id="ARBA00022679"/>
    </source>
</evidence>
<dbReference type="PANTHER" id="PTHR43289:SF6">
    <property type="entry name" value="SERINE_THREONINE-PROTEIN KINASE NEKL-3"/>
    <property type="match status" value="1"/>
</dbReference>
<protein>
    <submittedName>
        <fullName evidence="15">Serine/threonine-protein kinase PrkC</fullName>
        <ecNumber evidence="15">2.7.11.1</ecNumber>
    </submittedName>
</protein>
<dbReference type="GO" id="GO:0005524">
    <property type="term" value="F:ATP binding"/>
    <property type="evidence" value="ECO:0007669"/>
    <property type="project" value="UniProtKB-UniRule"/>
</dbReference>
<dbReference type="InterPro" id="IPR000719">
    <property type="entry name" value="Prot_kinase_dom"/>
</dbReference>
<dbReference type="SUPFAM" id="SSF50978">
    <property type="entry name" value="WD40 repeat-like"/>
    <property type="match status" value="1"/>
</dbReference>
<dbReference type="SUPFAM" id="SSF56112">
    <property type="entry name" value="Protein kinase-like (PK-like)"/>
    <property type="match status" value="1"/>
</dbReference>
<keyword evidence="8 13" id="KW-0547">Nucleotide-binding</keyword>
<dbReference type="RefSeq" id="WP_145170466.1">
    <property type="nucleotide sequence ID" value="NZ_CP036525.1"/>
</dbReference>
<sequence length="1118" mass="122948">MNRKTIGSIEELMDEYQLQMDTGKDVDPEQFVRSWPQYRSEFLDAVRHQASGNSDPPVSSQTILETNPPPVFPSQIGPYRILGQLGRGGMSIVYKACRDDSDQEVALKVIDPAIAGDQDVYRRFRREAEIVQRLDHQHVVSLIEVGEVADRPYLAMDLIDGPSLAGLIASLREQADDQVLSSSATKVFPADDSELQGSSTWTRPVNVHSNQMENCRLADKLNNAEFVTIACMMADVAEALHSAHLLGIVHRDVKPSNLLLDRAGKIWLADFGLALLSEGQTLLTQTGKVVGTPHYMSPEQTSGQRMVDHRTDIYSLGATVYEFAARNRPYAGDRQQVWREISDGRLTHPSRIRASIPRQLESIILKSMAHVPSDRYATAADMASDLRRFAAGKAIKARRPGIAEHAIRWVVRNPRRTMLTAIVLSSIVLGVIAFQHIGGRRLEAMNEKLASINAVLERTNSDLDHSRELLQRNLYVADMASAYRAYALQDIDEVHQLLDRQLPQGDEVDLRGFEWWLLDRLSRPPTVTQLVGHQGPVYEATVVLQSKHLLSVGEDGTSRLWDIDTGQQLRQFEVGQRMNAIAVSSDSANYLTGVNHPDGDNPLSFGSLRTGETTRIPSTHDSSIESVAISPDGRFLASAGRYGDVAIHDVDGNQLHRWATDSRNESLQFSPDGKQLLTVHRTINDIGKFGHARVWDVPGFEKWFDLDVDFNVYSLDVSGNGERVVLAGDDTVALVDLPNRKSIAVQNEVRGRVRDIAISDDGRFIAAACDNGAVHVWDAPIDARNGESGFPPSRTIVDGDDRATSVVFCDSHRVAATRESGQVQVWDLSTQNCPRLMQPAYVTESIREIDSNQVLVRLETGDIARIDIATGASTLVSQVQADYFNCAVATKDGDVIVASNPTGFVVIDANSGDQITDFPGTTEESCRKLAFSTDESRLLALYAYQLCVFDTSDWSIVHTIPVVGDAVRVECSAHRGEYLITGRERMTVIDGETMEPIWDSGQKLGSNSVAAYAPGGQSIIAGQTDGTIEVLDAIDGSRISSLKGHRLSVSDLVFSADGDTLVSSGYDGTIRFWDWKSGREMGTLDMQVGPVSRYIMSSGGRFLVAFGSDGNSIWSIDD</sequence>
<dbReference type="PROSITE" id="PS50082">
    <property type="entry name" value="WD_REPEATS_2"/>
    <property type="match status" value="3"/>
</dbReference>
<evidence type="ECO:0000259" key="14">
    <source>
        <dbReference type="PROSITE" id="PS50011"/>
    </source>
</evidence>
<proteinExistence type="inferred from homology"/>
<dbReference type="OrthoDB" id="500858at2"/>
<name>A0A517NC47_9BACT</name>
<dbReference type="InterPro" id="IPR011047">
    <property type="entry name" value="Quinoprotein_ADH-like_sf"/>
</dbReference>
<dbReference type="Pfam" id="PF07714">
    <property type="entry name" value="PK_Tyr_Ser-Thr"/>
    <property type="match status" value="1"/>
</dbReference>
<evidence type="ECO:0000256" key="9">
    <source>
        <dbReference type="ARBA" id="ARBA00022777"/>
    </source>
</evidence>
<evidence type="ECO:0000256" key="11">
    <source>
        <dbReference type="ARBA" id="ARBA00023212"/>
    </source>
</evidence>
<keyword evidence="16" id="KW-1185">Reference proteome</keyword>
<reference evidence="15 16" key="1">
    <citation type="submission" date="2019-02" db="EMBL/GenBank/DDBJ databases">
        <title>Deep-cultivation of Planctomycetes and their phenomic and genomic characterization uncovers novel biology.</title>
        <authorList>
            <person name="Wiegand S."/>
            <person name="Jogler M."/>
            <person name="Boedeker C."/>
            <person name="Pinto D."/>
            <person name="Vollmers J."/>
            <person name="Rivas-Marin E."/>
            <person name="Kohn T."/>
            <person name="Peeters S.H."/>
            <person name="Heuer A."/>
            <person name="Rast P."/>
            <person name="Oberbeckmann S."/>
            <person name="Bunk B."/>
            <person name="Jeske O."/>
            <person name="Meyerdierks A."/>
            <person name="Storesund J.E."/>
            <person name="Kallscheuer N."/>
            <person name="Luecker S."/>
            <person name="Lage O.M."/>
            <person name="Pohl T."/>
            <person name="Merkel B.J."/>
            <person name="Hornburger P."/>
            <person name="Mueller R.-W."/>
            <person name="Bruemmer F."/>
            <person name="Labrenz M."/>
            <person name="Spormann A.M."/>
            <person name="Op den Camp H."/>
            <person name="Overmann J."/>
            <person name="Amann R."/>
            <person name="Jetten M.S.M."/>
            <person name="Mascher T."/>
            <person name="Medema M.H."/>
            <person name="Devos D.P."/>
            <person name="Kaster A.-K."/>
            <person name="Ovreas L."/>
            <person name="Rohde M."/>
            <person name="Galperin M.Y."/>
            <person name="Jogler C."/>
        </authorList>
    </citation>
    <scope>NUCLEOTIDE SEQUENCE [LARGE SCALE GENOMIC DNA]</scope>
    <source>
        <strain evidence="15 16">K22_7</strain>
    </source>
</reference>
<organism evidence="15 16">
    <name type="scientific">Rubripirellula lacrimiformis</name>
    <dbReference type="NCBI Taxonomy" id="1930273"/>
    <lineage>
        <taxon>Bacteria</taxon>
        <taxon>Pseudomonadati</taxon>
        <taxon>Planctomycetota</taxon>
        <taxon>Planctomycetia</taxon>
        <taxon>Pirellulales</taxon>
        <taxon>Pirellulaceae</taxon>
        <taxon>Rubripirellula</taxon>
    </lineage>
</organism>
<dbReference type="PROSITE" id="PS00678">
    <property type="entry name" value="WD_REPEATS_1"/>
    <property type="match status" value="1"/>
</dbReference>
<keyword evidence="9 15" id="KW-0418">Kinase</keyword>
<dbReference type="GO" id="GO:0004674">
    <property type="term" value="F:protein serine/threonine kinase activity"/>
    <property type="evidence" value="ECO:0007669"/>
    <property type="project" value="UniProtKB-EC"/>
</dbReference>
<dbReference type="Pfam" id="PF00400">
    <property type="entry name" value="WD40"/>
    <property type="match status" value="4"/>
</dbReference>
<accession>A0A517NC47</accession>
<dbReference type="InterPro" id="IPR001680">
    <property type="entry name" value="WD40_rpt"/>
</dbReference>
<keyword evidence="11" id="KW-0963">Cytoplasm</keyword>
<dbReference type="PANTHER" id="PTHR43289">
    <property type="entry name" value="MITOGEN-ACTIVATED PROTEIN KINASE KINASE KINASE 20-RELATED"/>
    <property type="match status" value="1"/>
</dbReference>
<dbReference type="InterPro" id="IPR036322">
    <property type="entry name" value="WD40_repeat_dom_sf"/>
</dbReference>
<keyword evidence="11" id="KW-0206">Cytoskeleton</keyword>
<dbReference type="PROSITE" id="PS50011">
    <property type="entry name" value="PROTEIN_KINASE_DOM"/>
    <property type="match status" value="1"/>
</dbReference>
<evidence type="ECO:0000256" key="10">
    <source>
        <dbReference type="ARBA" id="ARBA00022840"/>
    </source>
</evidence>
<evidence type="ECO:0000313" key="16">
    <source>
        <dbReference type="Proteomes" id="UP000318538"/>
    </source>
</evidence>
<dbReference type="InterPro" id="IPR015943">
    <property type="entry name" value="WD40/YVTN_repeat-like_dom_sf"/>
</dbReference>
<comment type="similarity">
    <text evidence="3">Belongs to the protein kinase superfamily. NEK Ser/Thr protein kinase family. NIMA subfamily.</text>
</comment>
<evidence type="ECO:0000256" key="8">
    <source>
        <dbReference type="ARBA" id="ARBA00022741"/>
    </source>
</evidence>
<feature type="repeat" description="WD" evidence="12">
    <location>
        <begin position="753"/>
        <end position="778"/>
    </location>
</feature>
<evidence type="ECO:0000313" key="15">
    <source>
        <dbReference type="EMBL" id="QDT04707.1"/>
    </source>
</evidence>
<feature type="binding site" evidence="13">
    <location>
        <position position="108"/>
    </location>
    <ligand>
        <name>ATP</name>
        <dbReference type="ChEBI" id="CHEBI:30616"/>
    </ligand>
</feature>
<dbReference type="SMART" id="SM00220">
    <property type="entry name" value="S_TKc"/>
    <property type="match status" value="1"/>
</dbReference>
<evidence type="ECO:0000256" key="3">
    <source>
        <dbReference type="ARBA" id="ARBA00010886"/>
    </source>
</evidence>
<dbReference type="CDD" id="cd14014">
    <property type="entry name" value="STKc_PknB_like"/>
    <property type="match status" value="1"/>
</dbReference>
<keyword evidence="10 13" id="KW-0067">ATP-binding</keyword>